<dbReference type="InterPro" id="IPR038461">
    <property type="entry name" value="Schlafen_AlbA_2_dom_sf"/>
</dbReference>
<organism evidence="2 3">
    <name type="scientific">Hansschlegelia zhihuaiae</name>
    <dbReference type="NCBI Taxonomy" id="405005"/>
    <lineage>
        <taxon>Bacteria</taxon>
        <taxon>Pseudomonadati</taxon>
        <taxon>Pseudomonadota</taxon>
        <taxon>Alphaproteobacteria</taxon>
        <taxon>Hyphomicrobiales</taxon>
        <taxon>Methylopilaceae</taxon>
        <taxon>Hansschlegelia</taxon>
    </lineage>
</organism>
<comment type="caution">
    <text evidence="2">The sequence shown here is derived from an EMBL/GenBank/DDBJ whole genome shotgun (WGS) entry which is preliminary data.</text>
</comment>
<dbReference type="RefSeq" id="WP_128778414.1">
    <property type="nucleotide sequence ID" value="NZ_RYFI01000015.1"/>
</dbReference>
<dbReference type="EMBL" id="RYFI01000015">
    <property type="protein sequence ID" value="RXF71517.1"/>
    <property type="molecule type" value="Genomic_DNA"/>
</dbReference>
<dbReference type="OrthoDB" id="8263354at2"/>
<protein>
    <submittedName>
        <fullName evidence="2">ATP-binding protein</fullName>
    </submittedName>
</protein>
<keyword evidence="2" id="KW-0547">Nucleotide-binding</keyword>
<evidence type="ECO:0000259" key="1">
    <source>
        <dbReference type="Pfam" id="PF04326"/>
    </source>
</evidence>
<dbReference type="AlphaFoldDB" id="A0A4Q0MDN6"/>
<keyword evidence="2" id="KW-0067">ATP-binding</keyword>
<dbReference type="Pfam" id="PF04326">
    <property type="entry name" value="SLFN_AlbA_2"/>
    <property type="match status" value="1"/>
</dbReference>
<reference evidence="2 3" key="1">
    <citation type="submission" date="2018-12" db="EMBL/GenBank/DDBJ databases">
        <title>bacterium Hansschlegelia zhihuaiae S113.</title>
        <authorList>
            <person name="He J."/>
        </authorList>
    </citation>
    <scope>NUCLEOTIDE SEQUENCE [LARGE SCALE GENOMIC DNA]</scope>
    <source>
        <strain evidence="2 3">S 113</strain>
    </source>
</reference>
<dbReference type="Gene3D" id="3.30.950.30">
    <property type="entry name" value="Schlafen, AAA domain"/>
    <property type="match status" value="1"/>
</dbReference>
<gene>
    <name evidence="2" type="ORF">EK403_15765</name>
</gene>
<evidence type="ECO:0000313" key="2">
    <source>
        <dbReference type="EMBL" id="RXF71517.1"/>
    </source>
</evidence>
<proteinExistence type="predicted"/>
<dbReference type="Proteomes" id="UP000289708">
    <property type="component" value="Unassembled WGS sequence"/>
</dbReference>
<dbReference type="InterPro" id="IPR007421">
    <property type="entry name" value="Schlafen_AlbA_2_dom"/>
</dbReference>
<sequence length="407" mass="44293">MTVLALETTPIEELTADDVRDFVAGRNVAESQTLEFKQEASSFARRRSIAALANAYGGTFVIGVVEEAHVAVALQLVPDCVEEANRLGQSVADAFTPPLVGLRIRGVPVEGDAGVVIARVPASPRRPHATSRQGEKDGLFVFVRRGLETRAVGMREVQDMTLAASSQAERVFARIAALRSPVQESRLSEPLQRRRPPFQIHLCAAPVTPVSLGRLDADRTLQAGEINFEGPFGPVVFRHLNGDWRPIYRGLQMKSSRKDLECISTLHADGACEIHFRASPLTIVRHDAGEDVSFYLNWLVGLQAARILWCEKIRAAVAEPQLEFALGDFLACDYERVTLNAGQRYEGDIGAMSVGAQAPDPGLFGDAGDVDRLLNAAVRDFYNLGGQAGPTEDVVFDLAPARRAWGL</sequence>
<evidence type="ECO:0000313" key="3">
    <source>
        <dbReference type="Proteomes" id="UP000289708"/>
    </source>
</evidence>
<keyword evidence="3" id="KW-1185">Reference proteome</keyword>
<accession>A0A4Q0MDN6</accession>
<feature type="domain" description="Schlafen AlbA-2" evidence="1">
    <location>
        <begin position="30"/>
        <end position="151"/>
    </location>
</feature>
<name>A0A4Q0MDN6_9HYPH</name>
<dbReference type="GO" id="GO:0005524">
    <property type="term" value="F:ATP binding"/>
    <property type="evidence" value="ECO:0007669"/>
    <property type="project" value="UniProtKB-KW"/>
</dbReference>